<organism evidence="1 2">
    <name type="scientific">Shimia sagamensis</name>
    <dbReference type="NCBI Taxonomy" id="1566352"/>
    <lineage>
        <taxon>Bacteria</taxon>
        <taxon>Pseudomonadati</taxon>
        <taxon>Pseudomonadota</taxon>
        <taxon>Alphaproteobacteria</taxon>
        <taxon>Rhodobacterales</taxon>
        <taxon>Roseobacteraceae</taxon>
    </lineage>
</organism>
<gene>
    <name evidence="1" type="ORF">SAMN06265373_106210</name>
</gene>
<protein>
    <recommendedName>
        <fullName evidence="3">Transposase</fullName>
    </recommendedName>
</protein>
<evidence type="ECO:0000313" key="2">
    <source>
        <dbReference type="Proteomes" id="UP001157961"/>
    </source>
</evidence>
<sequence>MIAPIASILRLKGASFCTSAIQTQYRRYADVQKSPKLALLERRAFPLPAAGSAPHEMQDIGG</sequence>
<name>A0ABY1PAC7_9RHOB</name>
<dbReference type="EMBL" id="FXTY01000006">
    <property type="protein sequence ID" value="SMP29430.1"/>
    <property type="molecule type" value="Genomic_DNA"/>
</dbReference>
<dbReference type="Proteomes" id="UP001157961">
    <property type="component" value="Unassembled WGS sequence"/>
</dbReference>
<proteinExistence type="predicted"/>
<evidence type="ECO:0008006" key="3">
    <source>
        <dbReference type="Google" id="ProtNLM"/>
    </source>
</evidence>
<evidence type="ECO:0000313" key="1">
    <source>
        <dbReference type="EMBL" id="SMP29430.1"/>
    </source>
</evidence>
<comment type="caution">
    <text evidence="1">The sequence shown here is derived from an EMBL/GenBank/DDBJ whole genome shotgun (WGS) entry which is preliminary data.</text>
</comment>
<reference evidence="1 2" key="1">
    <citation type="submission" date="2017-05" db="EMBL/GenBank/DDBJ databases">
        <authorList>
            <person name="Varghese N."/>
            <person name="Submissions S."/>
        </authorList>
    </citation>
    <scope>NUCLEOTIDE SEQUENCE [LARGE SCALE GENOMIC DNA]</scope>
    <source>
        <strain evidence="1 2">DSM 29734</strain>
    </source>
</reference>
<keyword evidence="2" id="KW-1185">Reference proteome</keyword>
<accession>A0ABY1PAC7</accession>